<accession>A0A0J8DSJ6</accession>
<protein>
    <submittedName>
        <fullName evidence="2">Uncharacterized protein</fullName>
    </submittedName>
</protein>
<organism evidence="2 3">
    <name type="scientific">Beta vulgaris subsp. vulgaris</name>
    <name type="common">Beet</name>
    <dbReference type="NCBI Taxonomy" id="3555"/>
    <lineage>
        <taxon>Eukaryota</taxon>
        <taxon>Viridiplantae</taxon>
        <taxon>Streptophyta</taxon>
        <taxon>Embryophyta</taxon>
        <taxon>Tracheophyta</taxon>
        <taxon>Spermatophyta</taxon>
        <taxon>Magnoliopsida</taxon>
        <taxon>eudicotyledons</taxon>
        <taxon>Gunneridae</taxon>
        <taxon>Pentapetalae</taxon>
        <taxon>Caryophyllales</taxon>
        <taxon>Chenopodiaceae</taxon>
        <taxon>Betoideae</taxon>
        <taxon>Beta</taxon>
    </lineage>
</organism>
<dbReference type="PANTHER" id="PTHR13230:SF5">
    <property type="entry name" value="GENERAL TRANSCRIPTION FACTOR 3C POLYPEPTIDE 5"/>
    <property type="match status" value="1"/>
</dbReference>
<dbReference type="EMBL" id="KQ099769">
    <property type="protein sequence ID" value="KMS93710.1"/>
    <property type="molecule type" value="Genomic_DNA"/>
</dbReference>
<dbReference type="GO" id="GO:0001003">
    <property type="term" value="F:RNA polymerase III type 2 promoter sequence-specific DNA binding"/>
    <property type="evidence" value="ECO:0007669"/>
    <property type="project" value="TreeGrafter"/>
</dbReference>
<feature type="region of interest" description="Disordered" evidence="1">
    <location>
        <begin position="109"/>
        <end position="147"/>
    </location>
</feature>
<name>A0A0J8DSJ6_BETVV</name>
<dbReference type="InterPro" id="IPR040454">
    <property type="entry name" value="TF_IIIC_Tfc1/Sfc1"/>
</dbReference>
<keyword evidence="3" id="KW-1185">Reference proteome</keyword>
<dbReference type="Gramene" id="KMS93710">
    <property type="protein sequence ID" value="KMS93710"/>
    <property type="gene ID" value="BVRB_028740"/>
</dbReference>
<proteinExistence type="predicted"/>
<dbReference type="GO" id="GO:0001002">
    <property type="term" value="F:RNA polymerase III type 1 promoter sequence-specific DNA binding"/>
    <property type="evidence" value="ECO:0007669"/>
    <property type="project" value="TreeGrafter"/>
</dbReference>
<feature type="non-terminal residue" evidence="2">
    <location>
        <position position="1"/>
    </location>
</feature>
<gene>
    <name evidence="2" type="ORF">BVRB_028740</name>
</gene>
<evidence type="ECO:0000313" key="3">
    <source>
        <dbReference type="Proteomes" id="UP000035740"/>
    </source>
</evidence>
<dbReference type="OrthoDB" id="5598268at2759"/>
<evidence type="ECO:0000313" key="2">
    <source>
        <dbReference type="EMBL" id="KMS93710.1"/>
    </source>
</evidence>
<dbReference type="AlphaFoldDB" id="A0A0J8DSJ6"/>
<dbReference type="GO" id="GO:0000127">
    <property type="term" value="C:transcription factor TFIIIC complex"/>
    <property type="evidence" value="ECO:0007669"/>
    <property type="project" value="InterPro"/>
</dbReference>
<evidence type="ECO:0000256" key="1">
    <source>
        <dbReference type="SAM" id="MobiDB-lite"/>
    </source>
</evidence>
<feature type="compositionally biased region" description="Acidic residues" evidence="1">
    <location>
        <begin position="126"/>
        <end position="147"/>
    </location>
</feature>
<dbReference type="Proteomes" id="UP000035740">
    <property type="component" value="Unassembled WGS sequence"/>
</dbReference>
<dbReference type="PANTHER" id="PTHR13230">
    <property type="entry name" value="GENERAL TRANSCRIPTION FACTOR IIIC, POLYPEPTIDE 5"/>
    <property type="match status" value="1"/>
</dbReference>
<reference evidence="2 3" key="1">
    <citation type="journal article" date="2014" name="Nature">
        <title>The genome of the recently domesticated crop plant sugar beet (Beta vulgaris).</title>
        <authorList>
            <person name="Dohm J.C."/>
            <person name="Minoche A.E."/>
            <person name="Holtgrawe D."/>
            <person name="Capella-Gutierrez S."/>
            <person name="Zakrzewski F."/>
            <person name="Tafer H."/>
            <person name="Rupp O."/>
            <person name="Sorensen T.R."/>
            <person name="Stracke R."/>
            <person name="Reinhardt R."/>
            <person name="Goesmann A."/>
            <person name="Kraft T."/>
            <person name="Schulz B."/>
            <person name="Stadler P.F."/>
            <person name="Schmidt T."/>
            <person name="Gabaldon T."/>
            <person name="Lehrach H."/>
            <person name="Weisshaar B."/>
            <person name="Himmelbauer H."/>
        </authorList>
    </citation>
    <scope>NUCLEOTIDE SEQUENCE [LARGE SCALE GENOMIC DNA]</scope>
    <source>
        <tissue evidence="2">Taproot</tissue>
    </source>
</reference>
<sequence>LNPSHPDVRLVVLPSDIDFSAPPQQSFILYQLCDLSGVDLQTVVNNARPTSTCDRRSGWTSEEDLAEIRSIMKRRVLTWMSMGPFEPENNADTRRDWHQMLHDSAERLAASNTVAQDDGQSKDNDYNDEMGFDSDEYSSLDEFEVFD</sequence>
<dbReference type="GO" id="GO:0006384">
    <property type="term" value="P:transcription initiation at RNA polymerase III promoter"/>
    <property type="evidence" value="ECO:0007669"/>
    <property type="project" value="InterPro"/>
</dbReference>